<protein>
    <submittedName>
        <fullName evidence="2">Uncharacterized protein</fullName>
    </submittedName>
</protein>
<feature type="region of interest" description="Disordered" evidence="1">
    <location>
        <begin position="659"/>
        <end position="684"/>
    </location>
</feature>
<feature type="region of interest" description="Disordered" evidence="1">
    <location>
        <begin position="2237"/>
        <end position="2264"/>
    </location>
</feature>
<feature type="region of interest" description="Disordered" evidence="1">
    <location>
        <begin position="1454"/>
        <end position="1497"/>
    </location>
</feature>
<gene>
    <name evidence="2" type="ORF">PCOR1329_LOCUS30161</name>
</gene>
<evidence type="ECO:0000313" key="2">
    <source>
        <dbReference type="EMBL" id="CAK0831953.1"/>
    </source>
</evidence>
<name>A0ABN9SJP2_9DINO</name>
<reference evidence="2" key="1">
    <citation type="submission" date="2023-10" db="EMBL/GenBank/DDBJ databases">
        <authorList>
            <person name="Chen Y."/>
            <person name="Shah S."/>
            <person name="Dougan E. K."/>
            <person name="Thang M."/>
            <person name="Chan C."/>
        </authorList>
    </citation>
    <scope>NUCLEOTIDE SEQUENCE [LARGE SCALE GENOMIC DNA]</scope>
</reference>
<feature type="compositionally biased region" description="Basic residues" evidence="1">
    <location>
        <begin position="1911"/>
        <end position="1921"/>
    </location>
</feature>
<accession>A0ABN9SJP2</accession>
<organism evidence="2 3">
    <name type="scientific">Prorocentrum cordatum</name>
    <dbReference type="NCBI Taxonomy" id="2364126"/>
    <lineage>
        <taxon>Eukaryota</taxon>
        <taxon>Sar</taxon>
        <taxon>Alveolata</taxon>
        <taxon>Dinophyceae</taxon>
        <taxon>Prorocentrales</taxon>
        <taxon>Prorocentraceae</taxon>
        <taxon>Prorocentrum</taxon>
    </lineage>
</organism>
<keyword evidence="3" id="KW-1185">Reference proteome</keyword>
<feature type="non-terminal residue" evidence="2">
    <location>
        <position position="1"/>
    </location>
</feature>
<feature type="region of interest" description="Disordered" evidence="1">
    <location>
        <begin position="1866"/>
        <end position="1949"/>
    </location>
</feature>
<sequence length="3215" mass="350166">AAAPAAAADAAWTAAAEAAAAPPASAGWAALEAAPGEADGAAEAVAASGGAAAVATGLAECDGSEPYGHGLPVDVVRSAAGSYGGRRKASWLPLQPLRKRLRDAMGPGRPQDAPEVSPAVAIAARAAAEAEHDEEAAMLFGDWSDDDLPAIADEQVDDGQPEAAELAAIGGGAAPPAVVPGDGRELGEIVAQLVEQTSAIMAAKGGLSTEVESVHQRQMLDYWLDSEKTTMPFNHECDMLKVGRRRAEGVLEASAAACTVLQSRDVARMSKQLAQAVLARGGKAVSWTESVRYDETPMHMRQSDPERSTPAAAGEQIALHAGGAQDVSMVPISSTCTSVHSAKILNTERTYSMLFHVPDAGYFAVRVPLETPVQSLSRTTGEVLWDALQASQPPIEEVAQMFSRRQRLVCTDGAGGITRMERNFDRLSAGQCSTLKVKCEVHMIYKWFTNAFYHVKDDTACMVHAAKALRWQDGMRSFRAVLRNEIERSLVYYQHQKPSPVDLDYSTKCLDLFLAETTPSRRLRRCVILSLANGDWRKRGMSAGSAMSFAPRACVEHHCDGCCMSRADCVAKFTTLFVAAVAATDPPVWPTSRWTGFDVAVDFMGVLEMCHGLLSRSFLRWTGIEVAKLKGAVPLHLCMLMDHDPHGFNSGLRNVEEEARRVEASPAGGRGSGGAEDQEEKRRKEDSIHRWHGAKWLYHGSTPARLVLIRAVLVPLVQIQRRYMESTGIKHADEMEYRKLARAAGLDHDIDDEVFPMVAASRFVFENEFLMILTSAMLEAWRWDILTPGLRSHCLRAEAFIMLSQIGCLAHELRVLHSGYPFKLFKLLDGDGADEIGSDCKTMMDSWSQDLVGKYADAEDGFKSAELLAELRHTAATVQRETCSIESSRATIRRSLHMLSVQTHAMHIRRLSALRTCQRFRTRQHRLRNGPARLVLKNAMNRVGQKPPTRKRYRGFGGAWRAFVRQQTLGQKGSPDFSEIVKAYRALSVEEKKNLQDMGAAATRAARAGNKMPFGGSSRMMRARASKAAMALQVRDLADRKRAALLESSGADDVDIAVATYSGMISIASSNTKHLSDMKNLRNFERVERAWRASDKDAKHSEISKWQLLTGAQLRSECLDHDSAIRKRLDEFLPVVPPHADFKLFQWEPLGILDRVRRGLSAHRDYIRDVFTALTKIWGEMHDIIDHKPRPEWGENDCPDIPPCIFAGMCVCQGAGLEVDKFVNHFNDAVKLAIPVGRERTQSLAHGHVVVYVFAQPQPAADEKDIDLATNSIIEGLPIVEGRWLHIGHQSLSPWRSCFQALEGPMHQVINTDKHRLQATCEFATPWQAFTNFDRDLRWSMCAYQVEMRSSPLGSFCPKEVDVELIEEREKPNMPMCRVIWKPKWAVWRKKRAKVDKKGSDFKSGWGDALPFKDDDQDGDNGDNNHDGDDIADSAAEVAGVEVDVLGAPLPVEPVHEGKEVDDDQSDSSSSTSSSLSSTADLDGIIGPEGSSDAGGGMAAAEPAMLFIEVEGGRIVYNAKKNDLIAECRSPGHVKCRKHRVCHPGARPQQGRPIGFLVAWLRRHAEFVNQMSHGAANWIDRENRQAARTAFAAMGPMAAALLARERFELARPQGSASKCVWQNFRMGSQFGRAFDVPAAAPPATRSQAVAVAMVAAAERGLAVAAVGHGQGTFWFRRYFGRYFGRPAMTLLSVVLEMGRWAAKALLLSGGLRRGIASWARRGDACKSASAHSELCAYVSALVANTIAAPRRKFKFQRSVLQIERSSMASLGIGALRSAQRIRADGGAACPRLNASVFRLASACRLFMRRLGKMLSSCSSQSPAIVCLVLPILGADRVREQLLATLGRVALLLQAALKRALTPTKRTQALRQDLQGAKTPSAKSASGMAAETPSKEGSALQSPAEPATMPPKTRRCMGKRAAKAPDGGQRKAARGGGRRGSGAAGARESDGGIAAPAGRLSAAALQADAFECGTCGTDDVGQQMKDVAVPSCTQCFERYSKGFTHFGSLEVVQQGVQDEDSHIHDCWEEALRTEAGEQGQFFPTAVDEGSQYIVSVVKPMIGLNRAQLISDVLEGEEPEKLGIKLQDLPDQDGNTYKGVMVPNPNRPYLEYDVMHQHFATMTTHKMQPSQQMYSAQSFGTFSFVKKGLAQDSKLKLICVKARTENHTLDSLASKADAYKRSKADAERARLAAEEADGSPGGSPGESPLPAAGLPGAGASASAGPLLNPSAMACSRTVFTGDGRAPKTPGAKPRATKSAMSDTKQSEVEELVERRIAALDVDRCWSGTAMGRELRWARESHDNIMDSTPSSADSELADKLTAHLDVCDAICNLVEKPFASVPKAKLDGWLKDVENGAEDMPSKFKQDVLKLKVLRAALRGWAIGRACSADGSCSDKISNCDGFFTEALNYFIKLGKEGQPKLVQFCNGCLDWLDEKCPEDERYDELVSTMTVTLKAALCIADATKLDYKDALMAMTASSRTTGVGTGCLRHLNLSVKRSQHYTALKDEFDQYYLKTREMFPSMSDAMQKLDDSNSSMAQLVKSGVIRNSLEMLPNIVMYCRPGSFEHFQAKVAAKVDEYVHTQTFGDVIGGAAGAALTAKLAEAKTLVTMAKTSVPEKLSTWASALSAIEKKESEINQFNASKGLADLASTLTPAALLNDDDRDAVVPVLQSVLAAGGKGVEAHKASATAIFDITYECVSQNCRDPIQSHPYMAIFMKLGESDWLDDVKKEKLSKTMDALKAWAPLVDYHREWMALGADSASRLAQPGAGRVVQGVRSTCIAIDAGGVATEIVGLGGDLQAAVTEMGSAAAACKEMQTAELAAAVNDLEPSSTGGDSVDNPWDINVALGGDIQVVLQRVEDTILQIDGSSFQSLIDKVTQSLEANKVWADTFGYEQDGTLTTRAANVVKAALAVKYTALLVHSWKSFGSSAPKLRRAVMTYKREIVEHGCESVMRADIIDWTSKLTSLKGLGRTKHHIINDGGEDKDDVKILWRRDMVTVKGKKVAWRDEEGEWHVKTAAKKVEAKIDESMKKSWSKIDLEPGPDALWTRTDGDANSQLDYIIAPDKHRDSVKKRAVLSKFDTGWQPGGSHGLRYACCFALRFTRDDSEDQVGGKSWAEIQSVKKGRFTEQALADDRGKRPHSANLVAHVMPLHRLKFVVSTTLASYFIEWFTGIVVAVDGMIHPLAPLAKLATDVHHVLDLLARLAFYAALDRSDV</sequence>
<feature type="region of interest" description="Disordered" evidence="1">
    <location>
        <begin position="2184"/>
        <end position="2215"/>
    </location>
</feature>
<feature type="compositionally biased region" description="Low complexity" evidence="1">
    <location>
        <begin position="1467"/>
        <end position="1483"/>
    </location>
</feature>
<evidence type="ECO:0000256" key="1">
    <source>
        <dbReference type="SAM" id="MobiDB-lite"/>
    </source>
</evidence>
<evidence type="ECO:0000313" key="3">
    <source>
        <dbReference type="Proteomes" id="UP001189429"/>
    </source>
</evidence>
<feature type="region of interest" description="Disordered" evidence="1">
    <location>
        <begin position="1406"/>
        <end position="1431"/>
    </location>
</feature>
<dbReference type="EMBL" id="CAUYUJ010011525">
    <property type="protein sequence ID" value="CAK0831953.1"/>
    <property type="molecule type" value="Genomic_DNA"/>
</dbReference>
<proteinExistence type="predicted"/>
<feature type="non-terminal residue" evidence="2">
    <location>
        <position position="3215"/>
    </location>
</feature>
<dbReference type="Proteomes" id="UP001189429">
    <property type="component" value="Unassembled WGS sequence"/>
</dbReference>
<feature type="compositionally biased region" description="Low complexity" evidence="1">
    <location>
        <begin position="2203"/>
        <end position="2215"/>
    </location>
</feature>
<comment type="caution">
    <text evidence="2">The sequence shown here is derived from an EMBL/GenBank/DDBJ whole genome shotgun (WGS) entry which is preliminary data.</text>
</comment>